<evidence type="ECO:0000256" key="7">
    <source>
        <dbReference type="SAM" id="MobiDB-lite"/>
    </source>
</evidence>
<keyword evidence="3" id="KW-0158">Chromosome</keyword>
<dbReference type="SUPFAM" id="SSF48371">
    <property type="entry name" value="ARM repeat"/>
    <property type="match status" value="1"/>
</dbReference>
<feature type="region of interest" description="Disordered" evidence="7">
    <location>
        <begin position="1082"/>
        <end position="1155"/>
    </location>
</feature>
<dbReference type="Pfam" id="PF12231">
    <property type="entry name" value="Rif1_N"/>
    <property type="match status" value="1"/>
</dbReference>
<feature type="compositionally biased region" description="Low complexity" evidence="7">
    <location>
        <begin position="1195"/>
        <end position="1207"/>
    </location>
</feature>
<feature type="compositionally biased region" description="Polar residues" evidence="7">
    <location>
        <begin position="1507"/>
        <end position="1528"/>
    </location>
</feature>
<evidence type="ECO:0000313" key="9">
    <source>
        <dbReference type="EMBL" id="OQE22398.1"/>
    </source>
</evidence>
<feature type="compositionally biased region" description="Basic and acidic residues" evidence="7">
    <location>
        <begin position="1320"/>
        <end position="1336"/>
    </location>
</feature>
<dbReference type="OrthoDB" id="5399929at2759"/>
<dbReference type="GO" id="GO:0140445">
    <property type="term" value="C:chromosome, telomeric repeat region"/>
    <property type="evidence" value="ECO:0007669"/>
    <property type="project" value="TreeGrafter"/>
</dbReference>
<feature type="compositionally biased region" description="Basic residues" evidence="7">
    <location>
        <begin position="1266"/>
        <end position="1284"/>
    </location>
</feature>
<feature type="compositionally biased region" description="Low complexity" evidence="7">
    <location>
        <begin position="1550"/>
        <end position="1568"/>
    </location>
</feature>
<feature type="domain" description="Telomere-associated protein Rif1 N-terminal" evidence="8">
    <location>
        <begin position="135"/>
        <end position="508"/>
    </location>
</feature>
<dbReference type="InterPro" id="IPR022031">
    <property type="entry name" value="Rif1_N"/>
</dbReference>
<dbReference type="PANTHER" id="PTHR22928">
    <property type="entry name" value="TELOMERE-ASSOCIATED PROTEIN RIF1"/>
    <property type="match status" value="1"/>
</dbReference>
<comment type="caution">
    <text evidence="9">The sequence shown here is derived from an EMBL/GenBank/DDBJ whole genome shotgun (WGS) entry which is preliminary data.</text>
</comment>
<proteinExistence type="predicted"/>
<dbReference type="EMBL" id="MLKD01000010">
    <property type="protein sequence ID" value="OQE22398.1"/>
    <property type="molecule type" value="Genomic_DNA"/>
</dbReference>
<dbReference type="STRING" id="303698.A0A1V6T7T4"/>
<protein>
    <recommendedName>
        <fullName evidence="8">Telomere-associated protein Rif1 N-terminal domain-containing protein</fullName>
    </recommendedName>
</protein>
<feature type="compositionally biased region" description="Polar residues" evidence="7">
    <location>
        <begin position="1096"/>
        <end position="1110"/>
    </location>
</feature>
<feature type="region of interest" description="Disordered" evidence="7">
    <location>
        <begin position="75"/>
        <end position="95"/>
    </location>
</feature>
<evidence type="ECO:0000256" key="3">
    <source>
        <dbReference type="ARBA" id="ARBA00022454"/>
    </source>
</evidence>
<accession>A0A1V6T7T4</accession>
<dbReference type="GO" id="GO:0000723">
    <property type="term" value="P:telomere maintenance"/>
    <property type="evidence" value="ECO:0007669"/>
    <property type="project" value="TreeGrafter"/>
</dbReference>
<evidence type="ECO:0000313" key="10">
    <source>
        <dbReference type="Proteomes" id="UP000191285"/>
    </source>
</evidence>
<comment type="subcellular location">
    <subcellularLocation>
        <location evidence="2">Chromosome</location>
        <location evidence="2">Telomere</location>
    </subcellularLocation>
    <subcellularLocation>
        <location evidence="1">Nucleus</location>
    </subcellularLocation>
</comment>
<evidence type="ECO:0000256" key="1">
    <source>
        <dbReference type="ARBA" id="ARBA00004123"/>
    </source>
</evidence>
<feature type="compositionally biased region" description="Polar residues" evidence="7">
    <location>
        <begin position="33"/>
        <end position="55"/>
    </location>
</feature>
<dbReference type="Proteomes" id="UP000191285">
    <property type="component" value="Unassembled WGS sequence"/>
</dbReference>
<organism evidence="9 10">
    <name type="scientific">Penicillium steckii</name>
    <dbReference type="NCBI Taxonomy" id="303698"/>
    <lineage>
        <taxon>Eukaryota</taxon>
        <taxon>Fungi</taxon>
        <taxon>Dikarya</taxon>
        <taxon>Ascomycota</taxon>
        <taxon>Pezizomycotina</taxon>
        <taxon>Eurotiomycetes</taxon>
        <taxon>Eurotiomycetidae</taxon>
        <taxon>Eurotiales</taxon>
        <taxon>Aspergillaceae</taxon>
        <taxon>Penicillium</taxon>
    </lineage>
</organism>
<feature type="compositionally biased region" description="Polar residues" evidence="7">
    <location>
        <begin position="1343"/>
        <end position="1354"/>
    </location>
</feature>
<evidence type="ECO:0000256" key="5">
    <source>
        <dbReference type="ARBA" id="ARBA00023242"/>
    </source>
</evidence>
<evidence type="ECO:0000256" key="6">
    <source>
        <dbReference type="ARBA" id="ARBA00023306"/>
    </source>
</evidence>
<feature type="compositionally biased region" description="Polar residues" evidence="7">
    <location>
        <begin position="1248"/>
        <end position="1257"/>
    </location>
</feature>
<evidence type="ECO:0000259" key="8">
    <source>
        <dbReference type="Pfam" id="PF12231"/>
    </source>
</evidence>
<evidence type="ECO:0000256" key="2">
    <source>
        <dbReference type="ARBA" id="ARBA00004574"/>
    </source>
</evidence>
<feature type="region of interest" description="Disordered" evidence="7">
    <location>
        <begin position="1"/>
        <end position="61"/>
    </location>
</feature>
<feature type="region of interest" description="Disordered" evidence="7">
    <location>
        <begin position="1195"/>
        <end position="1657"/>
    </location>
</feature>
<keyword evidence="6" id="KW-0131">Cell cycle</keyword>
<feature type="compositionally biased region" description="Low complexity" evidence="7">
    <location>
        <begin position="1404"/>
        <end position="1416"/>
    </location>
</feature>
<dbReference type="InterPro" id="IPR016024">
    <property type="entry name" value="ARM-type_fold"/>
</dbReference>
<keyword evidence="4" id="KW-0779">Telomere</keyword>
<sequence length="1765" mass="193705">MVETLGPLPARPPTPPRPGPRIDQNQELERTPITAQTPGDTPQQAHSSRAPPSSRGSKRVTFSPWLHTEINSPWNAKSSDLKESPHQGSPLPSDVRPFKSILKETGSPIPVWSPNVDKFTTESLDMLLESVIQQLAGESISSRLDAYMQFFGALRTYDGIPSGRDVAEKLGMITGFIQRDVSRDLVNGAPLDTNLANQALKLSAAFVWHNDISTLLPEDFKVFIIEHAITCLQEAKVPKSVLTHYMSILSTQNFGIKIMNNTRVTRLLTALQDVTNHVTGKAIALHRLSIYQRLFVQSKPAFVSQASLWIEQLIFGLLHPMKDNRLKAITLGFQIALTMGPNLTLSKSIRELFDRPLEKDRKLVTEIRERMSRMIATLESGVHVPQIWSIIILLLRNKTRSLDQWDHFKEWVLVLQKCFNCSEPAIKAQAIIGWNRFVNAVGPGESTSRSLLKMLGKPVLSQFERKKTEKPGSSTTSLALASYHNLIYYAFRPSPSHQYLDSVWEEYVSLPFTSIFSTSPALSDSAARVLANLLWASQAKVWTEDRVNDSTKIEAEELPSVDPRWVRSRAASVVRVFESLLKSSLWNEDHLEKSNIALAWTNFSSAMSIASNKEITPSGESVQAIASVLGLLNRLWSTGPASLNAVGDNCTDIFFDRFRFLSTTMISSLGGICFTEKLLIKTTEEAFQTATTPTRDSMAGTTPDSPILHLLRTVSSTGLISIPTSSYTSLVSNVVEAACKSKISRGSRLELLRQCANLATIQVKSTSSIPCLSEVVWKASAGAAADALQSFPIESSRERDGSVSRDYENVNKILGAGVQIPTACPEWAYLLESFVRVVRTEKGDRALATLIVEPVAESLAPLPLHDTYIPATALLGHSMSIPFMQDGSLAVDTVSQRGNTSPFPYNFMGVIGKILQAAYETFNPLETRGLPGFLESLTSLLGSGTPTFRVQTLDFLQNPLALWVKDELSKVDFTRGADSRILTACRALSSAVINVLQTSVPDQLTALLKFETIICAGLESPHQSRTNRFVDFWSSTATSADPSASQTSIGQSLAKAVVASSSTPGSQTEVSQDLDYQEPIPLSDAVQSNDKRHSTRASQTRSGKLNSSPVVNLDHQPSLETTESNDEPQLPTHSQESVSRESVMEDVPPVQPQANRREMFKMIESIRSSSPANTPGRSGYETPVHLRRFQASNAAPAIPLTPTLAPTENDEGFIGSSPTPATRDPTPAANKDFPVLKVPEIAMVDSSDLPSSPPEVTSRSPSPQKQRSRRPPRKERARNSKAKKAMSQTSGEQQNVSNSPAKSDADTAMTSAPPQPETQDESKENGDVPQIDERPPSRRTRSALGQSFENSQFTVPPVTVETPGKSKEAAATQTPQSKSASKRKRNRSTARSAKVNSQRKEQTTTETLTALLPPEQNMDSSSEEMETQIASQLEQDLESAVDLGGHIDIAGSIQSAEEQPNKQSSKKRKREEEGSQETRTANAKERRRSTRLTSTKDEAQVDLQSVEPDQSQDLPQTTTVNLETNTPRRSTRSSQRKDEPVTEEFLPATQVSESQEPVQESVPPQSSSKRSRKSLRLEEHPPTPIPEEAPTRSRSQRSRSSRSTRNGTGSQDQHTQPDSQPSQNQPDPQEWVPESIVTEEKSAMPEPSLVSTEEAPDSQMIDTAEVAQPTTTNPDVQAMDIDEVTHEDPTPLHQPTTSIFTAEVQTEPSPVLETGTSETGITSALHKILGDMNTTTLSPDALRQVDDLLFNIRVAAHDASRRTLA</sequence>
<dbReference type="PANTHER" id="PTHR22928:SF3">
    <property type="entry name" value="TELOMERE-ASSOCIATED PROTEIN RIF1"/>
    <property type="match status" value="1"/>
</dbReference>
<feature type="compositionally biased region" description="Polar residues" evidence="7">
    <location>
        <begin position="1286"/>
        <end position="1301"/>
    </location>
</feature>
<keyword evidence="10" id="KW-1185">Reference proteome</keyword>
<feature type="compositionally biased region" description="Low complexity" evidence="7">
    <location>
        <begin position="1218"/>
        <end position="1229"/>
    </location>
</feature>
<dbReference type="GO" id="GO:0005634">
    <property type="term" value="C:nucleus"/>
    <property type="evidence" value="ECO:0007669"/>
    <property type="project" value="UniProtKB-SubCell"/>
</dbReference>
<evidence type="ECO:0000256" key="4">
    <source>
        <dbReference type="ARBA" id="ARBA00022895"/>
    </source>
</evidence>
<gene>
    <name evidence="9" type="ORF">PENSTE_c010G10001</name>
</gene>
<keyword evidence="5" id="KW-0539">Nucleus</keyword>
<feature type="compositionally biased region" description="Low complexity" evidence="7">
    <location>
        <begin position="1616"/>
        <end position="1629"/>
    </location>
</feature>
<feature type="compositionally biased region" description="Pro residues" evidence="7">
    <location>
        <begin position="9"/>
        <end position="19"/>
    </location>
</feature>
<reference evidence="10" key="1">
    <citation type="journal article" date="2017" name="Nat. Microbiol.">
        <title>Global analysis of biosynthetic gene clusters reveals vast potential of secondary metabolite production in Penicillium species.</title>
        <authorList>
            <person name="Nielsen J.C."/>
            <person name="Grijseels S."/>
            <person name="Prigent S."/>
            <person name="Ji B."/>
            <person name="Dainat J."/>
            <person name="Nielsen K.F."/>
            <person name="Frisvad J.C."/>
            <person name="Workman M."/>
            <person name="Nielsen J."/>
        </authorList>
    </citation>
    <scope>NUCLEOTIDE SEQUENCE [LARGE SCALE GENOMIC DNA]</scope>
    <source>
        <strain evidence="10">IBT 24891</strain>
    </source>
</reference>
<name>A0A1V6T7T4_9EURO</name>